<keyword evidence="4" id="KW-0456">Lyase</keyword>
<name>A0A9X2AC27_9BACL</name>
<evidence type="ECO:0000256" key="1">
    <source>
        <dbReference type="ARBA" id="ARBA00022962"/>
    </source>
</evidence>
<dbReference type="PRINTS" id="PR00096">
    <property type="entry name" value="GATASE"/>
</dbReference>
<dbReference type="GO" id="GO:0000162">
    <property type="term" value="P:L-tryptophan biosynthetic process"/>
    <property type="evidence" value="ECO:0007669"/>
    <property type="project" value="TreeGrafter"/>
</dbReference>
<gene>
    <name evidence="4" type="primary">trpG</name>
    <name evidence="4" type="ORF">MM817_00047</name>
</gene>
<dbReference type="PANTHER" id="PTHR43418">
    <property type="entry name" value="MULTIFUNCTIONAL TRYPTOPHAN BIOSYNTHESIS PROTEIN-RELATED"/>
    <property type="match status" value="1"/>
</dbReference>
<evidence type="ECO:0000259" key="3">
    <source>
        <dbReference type="Pfam" id="PF00117"/>
    </source>
</evidence>
<organism evidence="4 5">
    <name type="scientific">Sulfoacidibacillus ferrooxidans</name>
    <dbReference type="NCBI Taxonomy" id="2005001"/>
    <lineage>
        <taxon>Bacteria</taxon>
        <taxon>Bacillati</taxon>
        <taxon>Bacillota</taxon>
        <taxon>Bacilli</taxon>
        <taxon>Bacillales</taxon>
        <taxon>Alicyclobacillaceae</taxon>
        <taxon>Sulfoacidibacillus</taxon>
    </lineage>
</organism>
<dbReference type="InterPro" id="IPR050472">
    <property type="entry name" value="Anth_synth/Amidotransfase"/>
</dbReference>
<sequence length="216" mass="23833">MIVVIDNYDSFTFNLVQYMKMAGADVRVFRNDEITVEQVKALNPHGIVLSPGPCTPLEAGISVHVVQQLYTSIPMLGVCLGHQSIGQAFGAQIVRAKTLMHGKTSIIEHNGESELFTRIPARYTAARYHSLVVEPNSLPQELRVIATTDDGVIMALSHATYPVFGVQFHPEAVLTEYGHELIENFLLIADEWAKHQQTDSSSTTGRKTSVSEEVQV</sequence>
<dbReference type="GO" id="GO:0005829">
    <property type="term" value="C:cytosol"/>
    <property type="evidence" value="ECO:0007669"/>
    <property type="project" value="TreeGrafter"/>
</dbReference>
<keyword evidence="1" id="KW-0315">Glutamine amidotransferase</keyword>
<dbReference type="Pfam" id="PF00117">
    <property type="entry name" value="GATase"/>
    <property type="match status" value="1"/>
</dbReference>
<dbReference type="AlphaFoldDB" id="A0A9X2AC27"/>
<dbReference type="CDD" id="cd01743">
    <property type="entry name" value="GATase1_Anthranilate_Synthase"/>
    <property type="match status" value="1"/>
</dbReference>
<feature type="region of interest" description="Disordered" evidence="2">
    <location>
        <begin position="197"/>
        <end position="216"/>
    </location>
</feature>
<dbReference type="EMBL" id="JALBUF010000001">
    <property type="protein sequence ID" value="MCI0181810.1"/>
    <property type="molecule type" value="Genomic_DNA"/>
</dbReference>
<dbReference type="RefSeq" id="WP_241711444.1">
    <property type="nucleotide sequence ID" value="NZ_JALBUF010000001.1"/>
</dbReference>
<dbReference type="SUPFAM" id="SSF52317">
    <property type="entry name" value="Class I glutamine amidotransferase-like"/>
    <property type="match status" value="1"/>
</dbReference>
<proteinExistence type="predicted"/>
<dbReference type="Gene3D" id="3.40.50.880">
    <property type="match status" value="1"/>
</dbReference>
<dbReference type="InterPro" id="IPR017926">
    <property type="entry name" value="GATASE"/>
</dbReference>
<dbReference type="InterPro" id="IPR029062">
    <property type="entry name" value="Class_I_gatase-like"/>
</dbReference>
<dbReference type="FunFam" id="3.40.50.880:FF:000003">
    <property type="entry name" value="Anthranilate synthase component II"/>
    <property type="match status" value="1"/>
</dbReference>
<dbReference type="PANTHER" id="PTHR43418:SF4">
    <property type="entry name" value="MULTIFUNCTIONAL TRYPTOPHAN BIOSYNTHESIS PROTEIN"/>
    <property type="match status" value="1"/>
</dbReference>
<feature type="domain" description="Glutamine amidotransferase" evidence="3">
    <location>
        <begin position="3"/>
        <end position="187"/>
    </location>
</feature>
<dbReference type="PRINTS" id="PR00099">
    <property type="entry name" value="CPSGATASE"/>
</dbReference>
<dbReference type="PRINTS" id="PR00097">
    <property type="entry name" value="ANTSNTHASEII"/>
</dbReference>
<feature type="compositionally biased region" description="Polar residues" evidence="2">
    <location>
        <begin position="198"/>
        <end position="216"/>
    </location>
</feature>
<dbReference type="NCBIfam" id="TIGR00566">
    <property type="entry name" value="trpG_papA"/>
    <property type="match status" value="1"/>
</dbReference>
<reference evidence="4" key="1">
    <citation type="submission" date="2022-03" db="EMBL/GenBank/DDBJ databases">
        <title>Draft Genome Sequence of Firmicute Strain S0AB, a Heterotrophic Iron/Sulfur-Oxidizing Extreme Acidophile.</title>
        <authorList>
            <person name="Vergara E."/>
            <person name="Pakostova E."/>
            <person name="Johnson D.B."/>
            <person name="Holmes D.S."/>
        </authorList>
    </citation>
    <scope>NUCLEOTIDE SEQUENCE</scope>
    <source>
        <strain evidence="4">S0AB</strain>
    </source>
</reference>
<evidence type="ECO:0000313" key="5">
    <source>
        <dbReference type="Proteomes" id="UP001139263"/>
    </source>
</evidence>
<dbReference type="InterPro" id="IPR006221">
    <property type="entry name" value="TrpG/PapA_dom"/>
</dbReference>
<protein>
    <submittedName>
        <fullName evidence="4">Anthranilate synthase component 2</fullName>
        <ecNumber evidence="4">4.1.3.27</ecNumber>
    </submittedName>
</protein>
<accession>A0A9X2AC27</accession>
<dbReference type="PROSITE" id="PS51273">
    <property type="entry name" value="GATASE_TYPE_1"/>
    <property type="match status" value="1"/>
</dbReference>
<keyword evidence="5" id="KW-1185">Reference proteome</keyword>
<dbReference type="GO" id="GO:0004049">
    <property type="term" value="F:anthranilate synthase activity"/>
    <property type="evidence" value="ECO:0007669"/>
    <property type="project" value="UniProtKB-EC"/>
</dbReference>
<dbReference type="Proteomes" id="UP001139263">
    <property type="component" value="Unassembled WGS sequence"/>
</dbReference>
<comment type="caution">
    <text evidence="4">The sequence shown here is derived from an EMBL/GenBank/DDBJ whole genome shotgun (WGS) entry which is preliminary data.</text>
</comment>
<dbReference type="EC" id="4.1.3.27" evidence="4"/>
<evidence type="ECO:0000256" key="2">
    <source>
        <dbReference type="SAM" id="MobiDB-lite"/>
    </source>
</evidence>
<evidence type="ECO:0000313" key="4">
    <source>
        <dbReference type="EMBL" id="MCI0181810.1"/>
    </source>
</evidence>